<protein>
    <recommendedName>
        <fullName evidence="3">SPRY domain-containing protein 7</fullName>
    </recommendedName>
</protein>
<dbReference type="InterPro" id="IPR043136">
    <property type="entry name" value="B30.2/SPRY_sf"/>
</dbReference>
<dbReference type="InterPro" id="IPR035766">
    <property type="entry name" value="SPRYD7"/>
</dbReference>
<dbReference type="Gene3D" id="2.60.120.920">
    <property type="match status" value="1"/>
</dbReference>
<name>A0AAD2CRH9_9STRA</name>
<organism evidence="1 2">
    <name type="scientific">Cylindrotheca closterium</name>
    <dbReference type="NCBI Taxonomy" id="2856"/>
    <lineage>
        <taxon>Eukaryota</taxon>
        <taxon>Sar</taxon>
        <taxon>Stramenopiles</taxon>
        <taxon>Ochrophyta</taxon>
        <taxon>Bacillariophyta</taxon>
        <taxon>Bacillariophyceae</taxon>
        <taxon>Bacillariophycidae</taxon>
        <taxon>Bacillariales</taxon>
        <taxon>Bacillariaceae</taxon>
        <taxon>Cylindrotheca</taxon>
    </lineage>
</organism>
<evidence type="ECO:0000313" key="1">
    <source>
        <dbReference type="EMBL" id="CAJ1938322.1"/>
    </source>
</evidence>
<comment type="caution">
    <text evidence="1">The sequence shown here is derived from an EMBL/GenBank/DDBJ whole genome shotgun (WGS) entry which is preliminary data.</text>
</comment>
<dbReference type="Proteomes" id="UP001295423">
    <property type="component" value="Unassembled WGS sequence"/>
</dbReference>
<reference evidence="1" key="1">
    <citation type="submission" date="2023-08" db="EMBL/GenBank/DDBJ databases">
        <authorList>
            <person name="Audoor S."/>
            <person name="Bilcke G."/>
        </authorList>
    </citation>
    <scope>NUCLEOTIDE SEQUENCE</scope>
</reference>
<gene>
    <name evidence="1" type="ORF">CYCCA115_LOCUS6079</name>
</gene>
<proteinExistence type="predicted"/>
<dbReference type="PANTHER" id="PTHR20951:SF2">
    <property type="entry name" value="SPRY DOMAIN-CONTAINING PROTEIN 7"/>
    <property type="match status" value="1"/>
</dbReference>
<dbReference type="EMBL" id="CAKOGP040000702">
    <property type="protein sequence ID" value="CAJ1938322.1"/>
    <property type="molecule type" value="Genomic_DNA"/>
</dbReference>
<accession>A0AAD2CRH9</accession>
<dbReference type="AlphaFoldDB" id="A0AAD2CRH9"/>
<evidence type="ECO:0000313" key="2">
    <source>
        <dbReference type="Proteomes" id="UP001295423"/>
    </source>
</evidence>
<dbReference type="CDD" id="cd11709">
    <property type="entry name" value="SPRY"/>
    <property type="match status" value="1"/>
</dbReference>
<evidence type="ECO:0008006" key="3">
    <source>
        <dbReference type="Google" id="ProtNLM"/>
    </source>
</evidence>
<sequence>MKVKKLSISKNMTSPNVEIGDKGEISGDGLALAGVQIEQDAAYWEWHIKLPSKTHCDTIMFGVTSKKNRGFYEELEDKILGEEGVSSQHTGTNWMRKVEVENGDVVGVAVQQSDLPMVQFYLNAEPLHDRAVNRFRGTVYPAVCLPKSVSGRLKVHLVLEESNFKQRSPGERFGPVIVARSIV</sequence>
<keyword evidence="2" id="KW-1185">Reference proteome</keyword>
<dbReference type="PANTHER" id="PTHR20951">
    <property type="entry name" value="C13ORF1 PROTEIN-RELATED"/>
    <property type="match status" value="1"/>
</dbReference>